<dbReference type="CDD" id="cd01767">
    <property type="entry name" value="UBX"/>
    <property type="match status" value="1"/>
</dbReference>
<feature type="region of interest" description="Disordered" evidence="1">
    <location>
        <begin position="519"/>
        <end position="552"/>
    </location>
</feature>
<name>A0A1R0GVB4_9FUNG</name>
<keyword evidence="2" id="KW-0472">Membrane</keyword>
<protein>
    <submittedName>
        <fullName evidence="4">UBX domain-containing protein 7</fullName>
    </submittedName>
</protein>
<dbReference type="InterPro" id="IPR029071">
    <property type="entry name" value="Ubiquitin-like_domsf"/>
</dbReference>
<organism evidence="4 5">
    <name type="scientific">Smittium mucronatum</name>
    <dbReference type="NCBI Taxonomy" id="133383"/>
    <lineage>
        <taxon>Eukaryota</taxon>
        <taxon>Fungi</taxon>
        <taxon>Fungi incertae sedis</taxon>
        <taxon>Zoopagomycota</taxon>
        <taxon>Kickxellomycotina</taxon>
        <taxon>Harpellomycetes</taxon>
        <taxon>Harpellales</taxon>
        <taxon>Legeriomycetaceae</taxon>
        <taxon>Smittium</taxon>
    </lineage>
</organism>
<dbReference type="Gene3D" id="3.40.30.10">
    <property type="entry name" value="Glutaredoxin"/>
    <property type="match status" value="1"/>
</dbReference>
<dbReference type="SUPFAM" id="SSF52833">
    <property type="entry name" value="Thioredoxin-like"/>
    <property type="match status" value="1"/>
</dbReference>
<sequence>MERIHELLQQLHANQLCIGQCGNIIRSAEEDGGESHKLEHSRPNQQVYGFVQWFIYQKRLEKRYCNDPAIAKRYIKLRVLWKRDGSYAIDVCDEAGVRSGGGYGQGVPVRLLYREVVSFAIKKRPFLFWLKTISTTAIYQMSVDQNITNALGITNRMTPCITTSITTNGLSDKASAKVCSDSDSYFFNDDTGITTRVHALFGATVSAIINNSTFKYSPDSVISLIKSYNVSAISSTTNILFPASPPTNGSLIIQEFNSHSIVSNIADLTNAKNRVAPATGSAPKSFPLTHFLALLAFLQFISLLAYIPFDSSEQPIIHKTLPEKSPNENLNAAVSFYLESDGKLLSNSRPSDSSSAGPDLASSRGNQDTVRAPIASRRDVLIDNSYSDFDRPHWNFSSDDQPRSLSELFRAPVDILFRGDFEAAKAYAVSREKWLLINIQAMDNFECQVLNRDLWKDKVVKDIIKKNFVFCQYISGTDSAEMFKRFYNANELPHISILDPRTVINFLYKNPWDHSGNPSTSSILDNSGLNHPSGSRSNNSNSHNNNDRNNPDIFFDITDDSDYFDSDSESDHNDTNFNTNYESDHNSLSDYGSDDLDSHIPTDNRSLGRPHIPLSTHSPTISHVYSDRPRIDIDDINNLSSSPEATDNSEIESISEREYIKKLSENTLNNSNPSFKNVISIDYPDQPISPTTTRIQFRFPDGKRVVKVFKKSDKVYSIFQFVKHSVPPESHDDIEVFYTALYLFILVEIKLIHFPLFLKVTFNRKKLWDDINTQIDKAGLCNSTIMVEY</sequence>
<accession>A0A1R0GVB4</accession>
<dbReference type="Proteomes" id="UP000187455">
    <property type="component" value="Unassembled WGS sequence"/>
</dbReference>
<dbReference type="InterPro" id="IPR006577">
    <property type="entry name" value="UAS"/>
</dbReference>
<dbReference type="EMBL" id="LSSL01003087">
    <property type="protein sequence ID" value="OLY80834.1"/>
    <property type="molecule type" value="Genomic_DNA"/>
</dbReference>
<feature type="region of interest" description="Disordered" evidence="1">
    <location>
        <begin position="345"/>
        <end position="368"/>
    </location>
</feature>
<dbReference type="GO" id="GO:0043130">
    <property type="term" value="F:ubiquitin binding"/>
    <property type="evidence" value="ECO:0007669"/>
    <property type="project" value="TreeGrafter"/>
</dbReference>
<gene>
    <name evidence="4" type="ORF">AYI68_g5064</name>
</gene>
<dbReference type="Gene3D" id="3.10.20.90">
    <property type="entry name" value="Phosphatidylinositol 3-kinase Catalytic Subunit, Chain A, domain 1"/>
    <property type="match status" value="1"/>
</dbReference>
<dbReference type="InterPro" id="IPR036249">
    <property type="entry name" value="Thioredoxin-like_sf"/>
</dbReference>
<dbReference type="CDD" id="cd02958">
    <property type="entry name" value="UAS"/>
    <property type="match status" value="1"/>
</dbReference>
<dbReference type="SMART" id="SM00594">
    <property type="entry name" value="UAS"/>
    <property type="match status" value="1"/>
</dbReference>
<dbReference type="GO" id="GO:0043161">
    <property type="term" value="P:proteasome-mediated ubiquitin-dependent protein catabolic process"/>
    <property type="evidence" value="ECO:0007669"/>
    <property type="project" value="TreeGrafter"/>
</dbReference>
<keyword evidence="2" id="KW-0812">Transmembrane</keyword>
<evidence type="ECO:0000313" key="4">
    <source>
        <dbReference type="EMBL" id="OLY80834.1"/>
    </source>
</evidence>
<evidence type="ECO:0000259" key="3">
    <source>
        <dbReference type="PROSITE" id="PS50033"/>
    </source>
</evidence>
<dbReference type="SUPFAM" id="SSF54236">
    <property type="entry name" value="Ubiquitin-like"/>
    <property type="match status" value="1"/>
</dbReference>
<dbReference type="STRING" id="133383.A0A1R0GVB4"/>
<feature type="transmembrane region" description="Helical" evidence="2">
    <location>
        <begin position="736"/>
        <end position="758"/>
    </location>
</feature>
<feature type="compositionally biased region" description="Polar residues" evidence="1">
    <location>
        <begin position="519"/>
        <end position="529"/>
    </location>
</feature>
<dbReference type="GO" id="GO:0005634">
    <property type="term" value="C:nucleus"/>
    <property type="evidence" value="ECO:0007669"/>
    <property type="project" value="TreeGrafter"/>
</dbReference>
<keyword evidence="5" id="KW-1185">Reference proteome</keyword>
<dbReference type="PANTHER" id="PTHR23322:SF6">
    <property type="entry name" value="UBX DOMAIN-CONTAINING PROTEIN 7"/>
    <property type="match status" value="1"/>
</dbReference>
<feature type="compositionally biased region" description="Low complexity" evidence="1">
    <location>
        <begin position="530"/>
        <end position="544"/>
    </location>
</feature>
<evidence type="ECO:0000256" key="2">
    <source>
        <dbReference type="SAM" id="Phobius"/>
    </source>
</evidence>
<dbReference type="Pfam" id="PF13899">
    <property type="entry name" value="Thioredoxin_7"/>
    <property type="match status" value="1"/>
</dbReference>
<proteinExistence type="predicted"/>
<dbReference type="PROSITE" id="PS50033">
    <property type="entry name" value="UBX"/>
    <property type="match status" value="1"/>
</dbReference>
<keyword evidence="2" id="KW-1133">Transmembrane helix</keyword>
<dbReference type="Pfam" id="PF00789">
    <property type="entry name" value="UBX"/>
    <property type="match status" value="1"/>
</dbReference>
<dbReference type="InterPro" id="IPR050730">
    <property type="entry name" value="UBX_domain-protein"/>
</dbReference>
<reference evidence="4 5" key="1">
    <citation type="journal article" date="2016" name="Mol. Biol. Evol.">
        <title>Genome-Wide Survey of Gut Fungi (Harpellales) Reveals the First Horizontally Transferred Ubiquitin Gene from a Mosquito Host.</title>
        <authorList>
            <person name="Wang Y."/>
            <person name="White M.M."/>
            <person name="Kvist S."/>
            <person name="Moncalvo J.M."/>
        </authorList>
    </citation>
    <scope>NUCLEOTIDE SEQUENCE [LARGE SCALE GENOMIC DNA]</scope>
    <source>
        <strain evidence="4 5">ALG-7-W6</strain>
    </source>
</reference>
<evidence type="ECO:0000313" key="5">
    <source>
        <dbReference type="Proteomes" id="UP000187455"/>
    </source>
</evidence>
<dbReference type="AlphaFoldDB" id="A0A1R0GVB4"/>
<feature type="compositionally biased region" description="Low complexity" evidence="1">
    <location>
        <begin position="346"/>
        <end position="355"/>
    </location>
</feature>
<feature type="domain" description="UBX" evidence="3">
    <location>
        <begin position="688"/>
        <end position="788"/>
    </location>
</feature>
<dbReference type="PANTHER" id="PTHR23322">
    <property type="entry name" value="FAS-ASSOCIATED PROTEIN"/>
    <property type="match status" value="1"/>
</dbReference>
<dbReference type="InterPro" id="IPR001012">
    <property type="entry name" value="UBX_dom"/>
</dbReference>
<feature type="region of interest" description="Disordered" evidence="1">
    <location>
        <begin position="564"/>
        <end position="621"/>
    </location>
</feature>
<comment type="caution">
    <text evidence="4">The sequence shown here is derived from an EMBL/GenBank/DDBJ whole genome shotgun (WGS) entry which is preliminary data.</text>
</comment>
<dbReference type="OrthoDB" id="270602at2759"/>
<evidence type="ECO:0000256" key="1">
    <source>
        <dbReference type="SAM" id="MobiDB-lite"/>
    </source>
</evidence>